<dbReference type="Proteomes" id="UP000306421">
    <property type="component" value="Unassembled WGS sequence"/>
</dbReference>
<dbReference type="Proteomes" id="UP000251035">
    <property type="component" value="Unassembled WGS sequence"/>
</dbReference>
<feature type="compositionally biased region" description="Polar residues" evidence="1">
    <location>
        <begin position="243"/>
        <end position="255"/>
    </location>
</feature>
<evidence type="ECO:0000313" key="3">
    <source>
        <dbReference type="EMBL" id="TID40721.1"/>
    </source>
</evidence>
<gene>
    <name evidence="2" type="ORF">DB745_10250</name>
    <name evidence="3" type="ORF">DIZ81_11360</name>
</gene>
<dbReference type="RefSeq" id="WP_108294189.1">
    <property type="nucleotide sequence ID" value="NZ_JAWVLH010000013.1"/>
</dbReference>
<protein>
    <submittedName>
        <fullName evidence="3">Uncharacterized protein</fullName>
    </submittedName>
</protein>
<organism evidence="3 5">
    <name type="scientific">Legionella taurinensis</name>
    <dbReference type="NCBI Taxonomy" id="70611"/>
    <lineage>
        <taxon>Bacteria</taxon>
        <taxon>Pseudomonadati</taxon>
        <taxon>Pseudomonadota</taxon>
        <taxon>Gammaproteobacteria</taxon>
        <taxon>Legionellales</taxon>
        <taxon>Legionellaceae</taxon>
        <taxon>Legionella</taxon>
    </lineage>
</organism>
<reference evidence="3 5" key="2">
    <citation type="submission" date="2018-04" db="EMBL/GenBank/DDBJ databases">
        <title>Whole genome sequence comparison of clinical and drinking water Legionella pneumophila isolates.</title>
        <authorList>
            <person name="Garner E."/>
        </authorList>
    </citation>
    <scope>NUCLEOTIDE SEQUENCE [LARGE SCALE GENOMIC DNA]</scope>
    <source>
        <strain evidence="3 5">WH02</strain>
    </source>
</reference>
<accession>A0AB38N819</accession>
<evidence type="ECO:0000313" key="5">
    <source>
        <dbReference type="Proteomes" id="UP000306421"/>
    </source>
</evidence>
<sequence length="255" mass="27941">MPNTIKSDPKGTLGVAYGMVGNTLVISASHSRRELMPLQFIKPNGEWTKLQSANMDTLPFTTAINTFVNRKDGIQDVLFTGDVNLGYSNTTVVSPLVDELLKGFATTTIPVTKVLYSGEPHIVRDCNMQIKKKPDLVAHADTTYVVDMAALAVANLVNGRPVNETPVYGTGPSHSQPASTMAKENTTEEQDIWTRTVATEEDEDTNARDDFHHKTHPQQLTQAGLTHNQTLKQKLGDELGNNAPDNSNSRHYNPS</sequence>
<dbReference type="AlphaFoldDB" id="A0AB38N819"/>
<feature type="region of interest" description="Disordered" evidence="1">
    <location>
        <begin position="236"/>
        <end position="255"/>
    </location>
</feature>
<dbReference type="EMBL" id="QCXM01000010">
    <property type="protein sequence ID" value="PUT46481.1"/>
    <property type="molecule type" value="Genomic_DNA"/>
</dbReference>
<name>A0AB38N819_9GAMM</name>
<evidence type="ECO:0000256" key="1">
    <source>
        <dbReference type="SAM" id="MobiDB-lite"/>
    </source>
</evidence>
<dbReference type="EMBL" id="QFGG01000011">
    <property type="protein sequence ID" value="TID40721.1"/>
    <property type="molecule type" value="Genomic_DNA"/>
</dbReference>
<evidence type="ECO:0000313" key="4">
    <source>
        <dbReference type="Proteomes" id="UP000251035"/>
    </source>
</evidence>
<keyword evidence="4" id="KW-1185">Reference proteome</keyword>
<reference evidence="2 4" key="1">
    <citation type="submission" date="2018-04" db="EMBL/GenBank/DDBJ databases">
        <title>Whole genome sequence comparison of clinical and drinking water Legionella pneumophila isolates associated with the Flint Water Crisis.</title>
        <authorList>
            <person name="Garner E."/>
            <person name="Brown C."/>
            <person name="Schwake O."/>
            <person name="Coil D."/>
            <person name="Jospin G."/>
            <person name="Eisen J."/>
            <person name="Edwards M."/>
            <person name="Pruden A."/>
        </authorList>
    </citation>
    <scope>NUCLEOTIDE SEQUENCE [LARGE SCALE GENOMIC DNA]</scope>
    <source>
        <strain evidence="2 4">Genessee03</strain>
    </source>
</reference>
<evidence type="ECO:0000313" key="2">
    <source>
        <dbReference type="EMBL" id="PUT46481.1"/>
    </source>
</evidence>
<feature type="region of interest" description="Disordered" evidence="1">
    <location>
        <begin position="168"/>
        <end position="225"/>
    </location>
</feature>
<feature type="compositionally biased region" description="Polar residues" evidence="1">
    <location>
        <begin position="172"/>
        <end position="184"/>
    </location>
</feature>
<proteinExistence type="predicted"/>
<comment type="caution">
    <text evidence="3">The sequence shown here is derived from an EMBL/GenBank/DDBJ whole genome shotgun (WGS) entry which is preliminary data.</text>
</comment>